<keyword evidence="4" id="KW-0472">Membrane</keyword>
<evidence type="ECO:0000256" key="4">
    <source>
        <dbReference type="ARBA" id="ARBA00023136"/>
    </source>
</evidence>
<protein>
    <recommendedName>
        <fullName evidence="10">Carbohydrate-binding protein SusD</fullName>
    </recommendedName>
</protein>
<dbReference type="PROSITE" id="PS51257">
    <property type="entry name" value="PROKAR_LIPOPROTEIN"/>
    <property type="match status" value="1"/>
</dbReference>
<sequence>MYKWAVAIPFVTVLPLIMGCNKLLDAGTPDGKVVTSEVYKSDSLAQAAVIGIYFKMMESFGPFNGYMSRYPGLSCDDLAAGNTVVATDQPFLSNTLPSSNKEVRYIWANTYLYIYQCNDLIEGLTGKNSITPALHDQLLGEAYFLRAFSYFYLVNLYGEVPLVLSTDYTKSANMPRTAVTDVYNQIVDDLQNAQNLLKVAYVTTPEFPNARVRVNRLAVRALQARIYLYLGQWANAAAAASEVIQSGVYQLETDLLQTFRYNSMETILQFMPVLETYNTAEGGWFVPINPNGRPALTLSDSLLKYIEPGDKRKTNWVRTVTVSSKQYNSPFKYKLNTATPREEYNMVLRLAEQYCIRAEARAMLDQLPDAVNDLNTIRKRAGLPDLTNITTQTQAMAAVEQERRMELFAEWGHRWFDLKRWPARSATHPNDKRIDEIMSAYRPTYWKTTAAFWPIPSDEITRNPALVQNEGYN</sequence>
<dbReference type="AlphaFoldDB" id="A0A1V9FIP1"/>
<evidence type="ECO:0000313" key="8">
    <source>
        <dbReference type="EMBL" id="OQP58218.1"/>
    </source>
</evidence>
<reference evidence="8 9" key="1">
    <citation type="submission" date="2016-03" db="EMBL/GenBank/DDBJ databases">
        <title>Niastella vici sp. nov., isolated from farmland soil.</title>
        <authorList>
            <person name="Chen L."/>
            <person name="Wang D."/>
            <person name="Yang S."/>
            <person name="Wang G."/>
        </authorList>
    </citation>
    <scope>NUCLEOTIDE SEQUENCE [LARGE SCALE GENOMIC DNA]</scope>
    <source>
        <strain evidence="8 9">DJ57</strain>
    </source>
</reference>
<dbReference type="Proteomes" id="UP000192796">
    <property type="component" value="Unassembled WGS sequence"/>
</dbReference>
<gene>
    <name evidence="8" type="ORF">A3860_07795</name>
</gene>
<keyword evidence="9" id="KW-1185">Reference proteome</keyword>
<evidence type="ECO:0000259" key="7">
    <source>
        <dbReference type="Pfam" id="PF14322"/>
    </source>
</evidence>
<dbReference type="GO" id="GO:0009279">
    <property type="term" value="C:cell outer membrane"/>
    <property type="evidence" value="ECO:0007669"/>
    <property type="project" value="UniProtKB-SubCell"/>
</dbReference>
<dbReference type="Pfam" id="PF14322">
    <property type="entry name" value="SusD-like_3"/>
    <property type="match status" value="1"/>
</dbReference>
<dbReference type="Gene3D" id="1.25.40.390">
    <property type="match status" value="1"/>
</dbReference>
<keyword evidence="3" id="KW-0732">Signal</keyword>
<evidence type="ECO:0000256" key="1">
    <source>
        <dbReference type="ARBA" id="ARBA00004442"/>
    </source>
</evidence>
<comment type="subcellular location">
    <subcellularLocation>
        <location evidence="1">Cell outer membrane</location>
    </subcellularLocation>
</comment>
<evidence type="ECO:0000256" key="5">
    <source>
        <dbReference type="ARBA" id="ARBA00023237"/>
    </source>
</evidence>
<comment type="similarity">
    <text evidence="2">Belongs to the SusD family.</text>
</comment>
<evidence type="ECO:0008006" key="10">
    <source>
        <dbReference type="Google" id="ProtNLM"/>
    </source>
</evidence>
<dbReference type="InterPro" id="IPR033985">
    <property type="entry name" value="SusD-like_N"/>
</dbReference>
<keyword evidence="5" id="KW-0998">Cell outer membrane</keyword>
<name>A0A1V9FIP1_9BACT</name>
<proteinExistence type="inferred from homology"/>
<dbReference type="EMBL" id="LVYD01000102">
    <property type="protein sequence ID" value="OQP58218.1"/>
    <property type="molecule type" value="Genomic_DNA"/>
</dbReference>
<dbReference type="InterPro" id="IPR011990">
    <property type="entry name" value="TPR-like_helical_dom_sf"/>
</dbReference>
<dbReference type="SUPFAM" id="SSF48452">
    <property type="entry name" value="TPR-like"/>
    <property type="match status" value="1"/>
</dbReference>
<evidence type="ECO:0000256" key="2">
    <source>
        <dbReference type="ARBA" id="ARBA00006275"/>
    </source>
</evidence>
<evidence type="ECO:0000313" key="9">
    <source>
        <dbReference type="Proteomes" id="UP000192796"/>
    </source>
</evidence>
<evidence type="ECO:0000256" key="3">
    <source>
        <dbReference type="ARBA" id="ARBA00022729"/>
    </source>
</evidence>
<dbReference type="STRING" id="1703345.A3860_07795"/>
<dbReference type="InterPro" id="IPR012944">
    <property type="entry name" value="SusD_RagB_dom"/>
</dbReference>
<feature type="domain" description="RagB/SusD" evidence="6">
    <location>
        <begin position="305"/>
        <end position="472"/>
    </location>
</feature>
<evidence type="ECO:0000259" key="6">
    <source>
        <dbReference type="Pfam" id="PF07980"/>
    </source>
</evidence>
<comment type="caution">
    <text evidence="8">The sequence shown here is derived from an EMBL/GenBank/DDBJ whole genome shotgun (WGS) entry which is preliminary data.</text>
</comment>
<dbReference type="CDD" id="cd08977">
    <property type="entry name" value="SusD"/>
    <property type="match status" value="1"/>
</dbReference>
<organism evidence="8 9">
    <name type="scientific">Niastella vici</name>
    <dbReference type="NCBI Taxonomy" id="1703345"/>
    <lineage>
        <taxon>Bacteria</taxon>
        <taxon>Pseudomonadati</taxon>
        <taxon>Bacteroidota</taxon>
        <taxon>Chitinophagia</taxon>
        <taxon>Chitinophagales</taxon>
        <taxon>Chitinophagaceae</taxon>
        <taxon>Niastella</taxon>
    </lineage>
</organism>
<feature type="domain" description="SusD-like N-terminal" evidence="7">
    <location>
        <begin position="96"/>
        <end position="228"/>
    </location>
</feature>
<dbReference type="Pfam" id="PF07980">
    <property type="entry name" value="SusD_RagB"/>
    <property type="match status" value="1"/>
</dbReference>
<accession>A0A1V9FIP1</accession>